<evidence type="ECO:0000313" key="2">
    <source>
        <dbReference type="EMBL" id="UQC73801.1"/>
    </source>
</evidence>
<dbReference type="KEGG" id="clup:CLUP02_00448"/>
<protein>
    <submittedName>
        <fullName evidence="2">Uncharacterized protein</fullName>
    </submittedName>
</protein>
<evidence type="ECO:0000313" key="3">
    <source>
        <dbReference type="Proteomes" id="UP000830671"/>
    </source>
</evidence>
<dbReference type="EMBL" id="CP019471">
    <property type="protein sequence ID" value="UQC73801.1"/>
    <property type="molecule type" value="Genomic_DNA"/>
</dbReference>
<gene>
    <name evidence="2" type="ORF">CLUP02_00448</name>
</gene>
<dbReference type="RefSeq" id="XP_049135453.1">
    <property type="nucleotide sequence ID" value="XM_049279496.1"/>
</dbReference>
<keyword evidence="3" id="KW-1185">Reference proteome</keyword>
<reference evidence="2" key="1">
    <citation type="journal article" date="2021" name="Mol. Plant Microbe Interact.">
        <title>Complete Genome Sequence of the Plant-Pathogenic Fungus Colletotrichum lupini.</title>
        <authorList>
            <person name="Baroncelli R."/>
            <person name="Pensec F."/>
            <person name="Da Lio D."/>
            <person name="Boufleur T."/>
            <person name="Vicente I."/>
            <person name="Sarrocco S."/>
            <person name="Picot A."/>
            <person name="Baraldi E."/>
            <person name="Sukno S."/>
            <person name="Thon M."/>
            <person name="Le Floch G."/>
        </authorList>
    </citation>
    <scope>NUCLEOTIDE SEQUENCE</scope>
    <source>
        <strain evidence="2">IMI 504893</strain>
    </source>
</reference>
<evidence type="ECO:0000256" key="1">
    <source>
        <dbReference type="SAM" id="MobiDB-lite"/>
    </source>
</evidence>
<dbReference type="GeneID" id="73334506"/>
<proteinExistence type="predicted"/>
<feature type="region of interest" description="Disordered" evidence="1">
    <location>
        <begin position="1"/>
        <end position="24"/>
    </location>
</feature>
<dbReference type="AlphaFoldDB" id="A0A9Q8SAC0"/>
<organism evidence="2 3">
    <name type="scientific">Colletotrichum lupini</name>
    <dbReference type="NCBI Taxonomy" id="145971"/>
    <lineage>
        <taxon>Eukaryota</taxon>
        <taxon>Fungi</taxon>
        <taxon>Dikarya</taxon>
        <taxon>Ascomycota</taxon>
        <taxon>Pezizomycotina</taxon>
        <taxon>Sordariomycetes</taxon>
        <taxon>Hypocreomycetidae</taxon>
        <taxon>Glomerellales</taxon>
        <taxon>Glomerellaceae</taxon>
        <taxon>Colletotrichum</taxon>
        <taxon>Colletotrichum acutatum species complex</taxon>
    </lineage>
</organism>
<name>A0A9Q8SAC0_9PEZI</name>
<dbReference type="Proteomes" id="UP000830671">
    <property type="component" value="Chromosome 1"/>
</dbReference>
<accession>A0A9Q8SAC0</accession>
<sequence>MSPVPHWGPSGLAQQTNTGPDHHHDQRITHHIYRTQINAPLRIAPNHPGIRLDYGVQSGVSSIDAAETSRKAKPRVAKFNIMARPLAVLIPSSHHHQEQRSHPRQKRTLLFAGETVMHGHFPPRVHNASTIKVQDSSTIMGNP</sequence>